<organism evidence="9 10">
    <name type="scientific">Companilactobacillus bobalius</name>
    <dbReference type="NCBI Taxonomy" id="2801451"/>
    <lineage>
        <taxon>Bacteria</taxon>
        <taxon>Bacillati</taxon>
        <taxon>Bacillota</taxon>
        <taxon>Bacilli</taxon>
        <taxon>Lactobacillales</taxon>
        <taxon>Lactobacillaceae</taxon>
        <taxon>Companilactobacillus</taxon>
    </lineage>
</organism>
<evidence type="ECO:0000256" key="7">
    <source>
        <dbReference type="RuleBase" id="RU003942"/>
    </source>
</evidence>
<dbReference type="InterPro" id="IPR045324">
    <property type="entry name" value="Small_multidrug_res"/>
</dbReference>
<dbReference type="RefSeq" id="WP_056951144.1">
    <property type="nucleotide sequence ID" value="NZ_LNUA01000059.1"/>
</dbReference>
<comment type="similarity">
    <text evidence="7">Belongs to the drug/metabolite transporter (DMT) superfamily. Small multidrug resistance (SMR) (TC 2.A.7.1) family.</text>
</comment>
<dbReference type="SUPFAM" id="SSF103481">
    <property type="entry name" value="Multidrug resistance efflux transporter EmrE"/>
    <property type="match status" value="1"/>
</dbReference>
<dbReference type="GO" id="GO:0005886">
    <property type="term" value="C:plasma membrane"/>
    <property type="evidence" value="ECO:0007669"/>
    <property type="project" value="UniProtKB-SubCell"/>
</dbReference>
<dbReference type="PANTHER" id="PTHR30561:SF1">
    <property type="entry name" value="MULTIDRUG TRANSPORTER EMRE"/>
    <property type="match status" value="1"/>
</dbReference>
<evidence type="ECO:0000256" key="8">
    <source>
        <dbReference type="SAM" id="Phobius"/>
    </source>
</evidence>
<evidence type="ECO:0000313" key="9">
    <source>
        <dbReference type="EMBL" id="OVE97230.1"/>
    </source>
</evidence>
<dbReference type="EMBL" id="MYFM01000005">
    <property type="protein sequence ID" value="OVE97230.1"/>
    <property type="molecule type" value="Genomic_DNA"/>
</dbReference>
<reference evidence="9 10" key="1">
    <citation type="submission" date="2017-03" db="EMBL/GenBank/DDBJ databases">
        <title>Genome sequence of Lactobacillus bobalius KACC 16343.</title>
        <authorList>
            <person name="Chun J."/>
        </authorList>
    </citation>
    <scope>NUCLEOTIDE SEQUENCE [LARGE SCALE GENOMIC DNA]</scope>
    <source>
        <strain evidence="9 10">KACC 16343</strain>
    </source>
</reference>
<dbReference type="Pfam" id="PF00893">
    <property type="entry name" value="Multi_Drug_Res"/>
    <property type="match status" value="1"/>
</dbReference>
<protein>
    <submittedName>
        <fullName evidence="9">Spermidine export protein MdtJ</fullName>
    </submittedName>
</protein>
<keyword evidence="2" id="KW-0813">Transport</keyword>
<dbReference type="Proteomes" id="UP000196232">
    <property type="component" value="Unassembled WGS sequence"/>
</dbReference>
<evidence type="ECO:0000256" key="2">
    <source>
        <dbReference type="ARBA" id="ARBA00022448"/>
    </source>
</evidence>
<evidence type="ECO:0000256" key="1">
    <source>
        <dbReference type="ARBA" id="ARBA00004651"/>
    </source>
</evidence>
<evidence type="ECO:0000256" key="6">
    <source>
        <dbReference type="ARBA" id="ARBA00023136"/>
    </source>
</evidence>
<comment type="caution">
    <text evidence="9">The sequence shown here is derived from an EMBL/GenBank/DDBJ whole genome shotgun (WGS) entry which is preliminary data.</text>
</comment>
<proteinExistence type="inferred from homology"/>
<evidence type="ECO:0000256" key="3">
    <source>
        <dbReference type="ARBA" id="ARBA00022475"/>
    </source>
</evidence>
<evidence type="ECO:0000313" key="10">
    <source>
        <dbReference type="Proteomes" id="UP000196232"/>
    </source>
</evidence>
<feature type="transmembrane region" description="Helical" evidence="8">
    <location>
        <begin position="58"/>
        <end position="78"/>
    </location>
</feature>
<dbReference type="InterPro" id="IPR000390">
    <property type="entry name" value="Small_drug/metabolite_transptr"/>
</dbReference>
<name>A0A202F9V6_9LACO</name>
<evidence type="ECO:0000256" key="4">
    <source>
        <dbReference type="ARBA" id="ARBA00022692"/>
    </source>
</evidence>
<dbReference type="PANTHER" id="PTHR30561">
    <property type="entry name" value="SMR FAMILY PROTON-DEPENDENT DRUG EFFLUX TRANSPORTER SUGE"/>
    <property type="match status" value="1"/>
</dbReference>
<dbReference type="FunFam" id="1.10.3730.20:FF:000001">
    <property type="entry name" value="Quaternary ammonium compound resistance transporter SugE"/>
    <property type="match status" value="1"/>
</dbReference>
<accession>A0A202F9V6</accession>
<dbReference type="Gene3D" id="1.10.3730.20">
    <property type="match status" value="1"/>
</dbReference>
<dbReference type="InterPro" id="IPR037185">
    <property type="entry name" value="EmrE-like"/>
</dbReference>
<keyword evidence="4 7" id="KW-0812">Transmembrane</keyword>
<feature type="transmembrane region" description="Helical" evidence="8">
    <location>
        <begin position="84"/>
        <end position="104"/>
    </location>
</feature>
<evidence type="ECO:0000256" key="5">
    <source>
        <dbReference type="ARBA" id="ARBA00022989"/>
    </source>
</evidence>
<feature type="transmembrane region" description="Helical" evidence="8">
    <location>
        <begin position="29"/>
        <end position="46"/>
    </location>
</feature>
<keyword evidence="6 8" id="KW-0472">Membrane</keyword>
<dbReference type="GO" id="GO:0022857">
    <property type="term" value="F:transmembrane transporter activity"/>
    <property type="evidence" value="ECO:0007669"/>
    <property type="project" value="InterPro"/>
</dbReference>
<comment type="subcellular location">
    <subcellularLocation>
        <location evidence="1 7">Cell membrane</location>
        <topology evidence="1 7">Multi-pass membrane protein</topology>
    </subcellularLocation>
</comment>
<sequence>MGYLYLGMAIVGEVIGTNLLKLSDGFTKALFTVGSLFAYLFCFYFLSLSMRSIDLNVVYALWAGLGIVITTIISVVLWHEPISWITVSGIILITFGTVLLNLHIN</sequence>
<keyword evidence="5 8" id="KW-1133">Transmembrane helix</keyword>
<dbReference type="AlphaFoldDB" id="A0A202F9V6"/>
<keyword evidence="3" id="KW-1003">Cell membrane</keyword>
<gene>
    <name evidence="9" type="ORF">LKACC16343_01720</name>
</gene>